<gene>
    <name evidence="5" type="ORF">GCM10007390_45430</name>
</gene>
<dbReference type="Proteomes" id="UP000598271">
    <property type="component" value="Unassembled WGS sequence"/>
</dbReference>
<dbReference type="PANTHER" id="PTHR30097:SF4">
    <property type="entry name" value="SLR6042 PROTEIN"/>
    <property type="match status" value="1"/>
</dbReference>
<feature type="chain" id="PRO_5035311802" evidence="3">
    <location>
        <begin position="28"/>
        <end position="393"/>
    </location>
</feature>
<dbReference type="GO" id="GO:0016020">
    <property type="term" value="C:membrane"/>
    <property type="evidence" value="ECO:0007669"/>
    <property type="project" value="InterPro"/>
</dbReference>
<dbReference type="InterPro" id="IPR051909">
    <property type="entry name" value="MFP_Cation_Efflux"/>
</dbReference>
<sequence>MNRNNTFKSVLIGLLAAAWLFSCQTGSQPSDEEVAAKTSTPDSIAVNEITLTESQYRAIGVQLGSVQNETVSSEVKANGRVDLPPENRATVSLPIGGKIRYVNTLPGQRVRKGELLATLESFDFIQLQQDYLQNSSQLTFLGKELERQKTLSGENVGARKNYEKAQADYDATQALTQSLAAKMKLLGLSVGSLEKNGIAPTARIVSPVNGYITIANINLGKQVAPGEELLEIIDKSHMHIELNVFEQEAALIKKGQEVRIIPASGAPMQAYVHLVGRMLEGESRSLNIHAHVRDEKREQELIPGEYVSAYIRTGSRTALTVPPDALVRKGANGFIYIEKNSREFHRIPVEIGDTAESGSIAIKTPVELTGQKLVTKGAYLIDAEFAKRSEPEE</sequence>
<name>A0A8J3GB57_9BACT</name>
<feature type="domain" description="CzcB-like barrel-sandwich hybrid" evidence="4">
    <location>
        <begin position="89"/>
        <end position="234"/>
    </location>
</feature>
<protein>
    <submittedName>
        <fullName evidence="5">Hemolysin D</fullName>
    </submittedName>
</protein>
<dbReference type="InterPro" id="IPR006143">
    <property type="entry name" value="RND_pump_MFP"/>
</dbReference>
<dbReference type="GO" id="GO:0022857">
    <property type="term" value="F:transmembrane transporter activity"/>
    <property type="evidence" value="ECO:0007669"/>
    <property type="project" value="InterPro"/>
</dbReference>
<dbReference type="GO" id="GO:0060003">
    <property type="term" value="P:copper ion export"/>
    <property type="evidence" value="ECO:0007669"/>
    <property type="project" value="TreeGrafter"/>
</dbReference>
<dbReference type="InterPro" id="IPR058647">
    <property type="entry name" value="BSH_CzcB-like"/>
</dbReference>
<proteinExistence type="inferred from homology"/>
<dbReference type="PANTHER" id="PTHR30097">
    <property type="entry name" value="CATION EFFLUX SYSTEM PROTEIN CUSB"/>
    <property type="match status" value="1"/>
</dbReference>
<comment type="similarity">
    <text evidence="1">Belongs to the membrane fusion protein (MFP) (TC 8.A.1) family.</text>
</comment>
<evidence type="ECO:0000256" key="2">
    <source>
        <dbReference type="ARBA" id="ARBA00022448"/>
    </source>
</evidence>
<keyword evidence="3" id="KW-0732">Signal</keyword>
<dbReference type="AlphaFoldDB" id="A0A8J3GB57"/>
<evidence type="ECO:0000256" key="1">
    <source>
        <dbReference type="ARBA" id="ARBA00009477"/>
    </source>
</evidence>
<feature type="signal peptide" evidence="3">
    <location>
        <begin position="1"/>
        <end position="27"/>
    </location>
</feature>
<dbReference type="RefSeq" id="WP_189567815.1">
    <property type="nucleotide sequence ID" value="NZ_BMXF01000006.1"/>
</dbReference>
<dbReference type="SUPFAM" id="SSF111369">
    <property type="entry name" value="HlyD-like secretion proteins"/>
    <property type="match status" value="1"/>
</dbReference>
<dbReference type="GO" id="GO:0015679">
    <property type="term" value="P:plasma membrane copper ion transport"/>
    <property type="evidence" value="ECO:0007669"/>
    <property type="project" value="TreeGrafter"/>
</dbReference>
<reference evidence="5 6" key="1">
    <citation type="journal article" date="2014" name="Int. J. Syst. Evol. Microbiol.">
        <title>Complete genome sequence of Corynebacterium casei LMG S-19264T (=DSM 44701T), isolated from a smear-ripened cheese.</title>
        <authorList>
            <consortium name="US DOE Joint Genome Institute (JGI-PGF)"/>
            <person name="Walter F."/>
            <person name="Albersmeier A."/>
            <person name="Kalinowski J."/>
            <person name="Ruckert C."/>
        </authorList>
    </citation>
    <scope>NUCLEOTIDE SEQUENCE [LARGE SCALE GENOMIC DNA]</scope>
    <source>
        <strain evidence="5 6">KCTC 12866</strain>
    </source>
</reference>
<dbReference type="Pfam" id="PF25973">
    <property type="entry name" value="BSH_CzcB"/>
    <property type="match status" value="1"/>
</dbReference>
<evidence type="ECO:0000313" key="6">
    <source>
        <dbReference type="Proteomes" id="UP000598271"/>
    </source>
</evidence>
<evidence type="ECO:0000313" key="5">
    <source>
        <dbReference type="EMBL" id="GHB85063.1"/>
    </source>
</evidence>
<dbReference type="Gene3D" id="1.10.287.470">
    <property type="entry name" value="Helix hairpin bin"/>
    <property type="match status" value="1"/>
</dbReference>
<dbReference type="PROSITE" id="PS51257">
    <property type="entry name" value="PROKAR_LIPOPROTEIN"/>
    <property type="match status" value="1"/>
</dbReference>
<keyword evidence="2" id="KW-0813">Transport</keyword>
<evidence type="ECO:0000259" key="4">
    <source>
        <dbReference type="Pfam" id="PF25973"/>
    </source>
</evidence>
<dbReference type="NCBIfam" id="TIGR01730">
    <property type="entry name" value="RND_mfp"/>
    <property type="match status" value="1"/>
</dbReference>
<dbReference type="Gene3D" id="2.40.30.170">
    <property type="match status" value="1"/>
</dbReference>
<keyword evidence="6" id="KW-1185">Reference proteome</keyword>
<dbReference type="GO" id="GO:0030313">
    <property type="term" value="C:cell envelope"/>
    <property type="evidence" value="ECO:0007669"/>
    <property type="project" value="TreeGrafter"/>
</dbReference>
<evidence type="ECO:0000256" key="3">
    <source>
        <dbReference type="SAM" id="SignalP"/>
    </source>
</evidence>
<dbReference type="EMBL" id="BMXF01000006">
    <property type="protein sequence ID" value="GHB85063.1"/>
    <property type="molecule type" value="Genomic_DNA"/>
</dbReference>
<comment type="caution">
    <text evidence="5">The sequence shown here is derived from an EMBL/GenBank/DDBJ whole genome shotgun (WGS) entry which is preliminary data.</text>
</comment>
<accession>A0A8J3GB57</accession>
<dbReference type="Gene3D" id="2.40.420.20">
    <property type="match status" value="1"/>
</dbReference>
<organism evidence="5 6">
    <name type="scientific">Persicitalea jodogahamensis</name>
    <dbReference type="NCBI Taxonomy" id="402147"/>
    <lineage>
        <taxon>Bacteria</taxon>
        <taxon>Pseudomonadati</taxon>
        <taxon>Bacteroidota</taxon>
        <taxon>Cytophagia</taxon>
        <taxon>Cytophagales</taxon>
        <taxon>Spirosomataceae</taxon>
        <taxon>Persicitalea</taxon>
    </lineage>
</organism>